<feature type="region of interest" description="Disordered" evidence="4">
    <location>
        <begin position="464"/>
        <end position="555"/>
    </location>
</feature>
<feature type="compositionally biased region" description="Basic and acidic residues" evidence="4">
    <location>
        <begin position="546"/>
        <end position="555"/>
    </location>
</feature>
<accession>A0A9N7NRW5</accession>
<keyword evidence="2" id="KW-0833">Ubl conjugation pathway</keyword>
<feature type="compositionally biased region" description="Basic and acidic residues" evidence="4">
    <location>
        <begin position="492"/>
        <end position="506"/>
    </location>
</feature>
<evidence type="ECO:0000259" key="5">
    <source>
        <dbReference type="PROSITE" id="PS51649"/>
    </source>
</evidence>
<name>A0A9N7NRW5_STRHE</name>
<sequence>MKFMKLGTRLDTFYTEEAIRTVLSDVPSDLTIRINGTTYLLHQHALLPKCGLLQRLVSSAEDSRSFAADLHDIPGGDEAFELCAKFCYGITIELSANNFVPAFCAARFLRMTESSQNGNFVKKLETFFSSCILEGWKDSVLTLRNTEGAYEWCENLGVVRRCIESIVDKISTPPAKVTWSYTYTRPGHEARRHSSAPKDWWTEDIALLRPDIFERVITTLTSSNVILPQLAGEALHVYACRHLLGPENGNASTSQSDTMKMKKKILEMTVNLIPAEKGSVSVRFLLRLLGLSRSHGIKSRAAQEELMRLSARQLDEAGPDDLLLAGHDTEMVVSVLRAYMRRWRKRAAAAGGGAEREALFCSIRGVGKTIDRYLQGIAGDKELPVEKVVRVIESLPGPARPGHDELYKAIDIYLKEHPDTSKTDKRRLCGMLDCWKLSPEARAHAVRNERLPLRTVVQILFSEHEKGTSNKKHATREPTDERRQKASAAADDLSKLHLSVENRATRGENGTSVSGTSGGVAKSRIKEVGGPEIELRGESSKAQGKRFNEKAHNKR</sequence>
<evidence type="ECO:0000256" key="1">
    <source>
        <dbReference type="ARBA" id="ARBA00004906"/>
    </source>
</evidence>
<dbReference type="SUPFAM" id="SSF54695">
    <property type="entry name" value="POZ domain"/>
    <property type="match status" value="1"/>
</dbReference>
<dbReference type="Gene3D" id="3.30.710.10">
    <property type="entry name" value="Potassium Channel Kv1.1, Chain A"/>
    <property type="match status" value="1"/>
</dbReference>
<dbReference type="InterPro" id="IPR043454">
    <property type="entry name" value="NPH3/RPT2-like"/>
</dbReference>
<dbReference type="InterPro" id="IPR027356">
    <property type="entry name" value="NPH3_dom"/>
</dbReference>
<evidence type="ECO:0000313" key="7">
    <source>
        <dbReference type="Proteomes" id="UP001153555"/>
    </source>
</evidence>
<organism evidence="6 7">
    <name type="scientific">Striga hermonthica</name>
    <name type="common">Purple witchweed</name>
    <name type="synonym">Buchnera hermonthica</name>
    <dbReference type="NCBI Taxonomy" id="68872"/>
    <lineage>
        <taxon>Eukaryota</taxon>
        <taxon>Viridiplantae</taxon>
        <taxon>Streptophyta</taxon>
        <taxon>Embryophyta</taxon>
        <taxon>Tracheophyta</taxon>
        <taxon>Spermatophyta</taxon>
        <taxon>Magnoliopsida</taxon>
        <taxon>eudicotyledons</taxon>
        <taxon>Gunneridae</taxon>
        <taxon>Pentapetalae</taxon>
        <taxon>asterids</taxon>
        <taxon>lamiids</taxon>
        <taxon>Lamiales</taxon>
        <taxon>Orobanchaceae</taxon>
        <taxon>Buchnereae</taxon>
        <taxon>Striga</taxon>
    </lineage>
</organism>
<feature type="compositionally biased region" description="Basic and acidic residues" evidence="4">
    <location>
        <begin position="524"/>
        <end position="539"/>
    </location>
</feature>
<dbReference type="PANTHER" id="PTHR32370">
    <property type="entry name" value="OS12G0117600 PROTEIN"/>
    <property type="match status" value="1"/>
</dbReference>
<dbReference type="PROSITE" id="PS51649">
    <property type="entry name" value="NPH3"/>
    <property type="match status" value="1"/>
</dbReference>
<comment type="pathway">
    <text evidence="1">Protein modification; protein ubiquitination.</text>
</comment>
<comment type="caution">
    <text evidence="6">The sequence shown here is derived from an EMBL/GenBank/DDBJ whole genome shotgun (WGS) entry which is preliminary data.</text>
</comment>
<proteinExistence type="inferred from homology"/>
<dbReference type="EMBL" id="CACSLK010030184">
    <property type="protein sequence ID" value="CAA0836540.1"/>
    <property type="molecule type" value="Genomic_DNA"/>
</dbReference>
<evidence type="ECO:0000313" key="6">
    <source>
        <dbReference type="EMBL" id="CAA0836540.1"/>
    </source>
</evidence>
<dbReference type="InterPro" id="IPR011333">
    <property type="entry name" value="SKP1/BTB/POZ_sf"/>
</dbReference>
<dbReference type="Proteomes" id="UP001153555">
    <property type="component" value="Unassembled WGS sequence"/>
</dbReference>
<feature type="compositionally biased region" description="Basic and acidic residues" evidence="4">
    <location>
        <begin position="475"/>
        <end position="484"/>
    </location>
</feature>
<keyword evidence="7" id="KW-1185">Reference proteome</keyword>
<gene>
    <name evidence="6" type="ORF">SHERM_03620</name>
</gene>
<dbReference type="AlphaFoldDB" id="A0A9N7NRW5"/>
<evidence type="ECO:0000256" key="3">
    <source>
        <dbReference type="PROSITE-ProRule" id="PRU00982"/>
    </source>
</evidence>
<feature type="domain" description="NPH3" evidence="5">
    <location>
        <begin position="199"/>
        <end position="466"/>
    </location>
</feature>
<comment type="similarity">
    <text evidence="3">Belongs to the NPH3 family.</text>
</comment>
<dbReference type="OrthoDB" id="1699162at2759"/>
<protein>
    <submittedName>
        <fullName evidence="6">BTB/POZ domain-containing protein</fullName>
    </submittedName>
</protein>
<evidence type="ECO:0000256" key="4">
    <source>
        <dbReference type="SAM" id="MobiDB-lite"/>
    </source>
</evidence>
<evidence type="ECO:0000256" key="2">
    <source>
        <dbReference type="ARBA" id="ARBA00022786"/>
    </source>
</evidence>
<dbReference type="Pfam" id="PF03000">
    <property type="entry name" value="NPH3"/>
    <property type="match status" value="1"/>
</dbReference>
<reference evidence="6" key="1">
    <citation type="submission" date="2019-12" db="EMBL/GenBank/DDBJ databases">
        <authorList>
            <person name="Scholes J."/>
        </authorList>
    </citation>
    <scope>NUCLEOTIDE SEQUENCE</scope>
</reference>